<dbReference type="RefSeq" id="WP_013184790.1">
    <property type="nucleotide sequence ID" value="NZ_CAWLKV010000001.1"/>
</dbReference>
<organism evidence="1 2">
    <name type="scientific">Xenorhabdus nematophila (strain ATCC 19061 / DSM 3370 / CCUG 14189 / LMG 1036 / NCIMB 9965 / AN6)</name>
    <dbReference type="NCBI Taxonomy" id="406817"/>
    <lineage>
        <taxon>Bacteria</taxon>
        <taxon>Pseudomonadati</taxon>
        <taxon>Pseudomonadota</taxon>
        <taxon>Gammaproteobacteria</taxon>
        <taxon>Enterobacterales</taxon>
        <taxon>Morganellaceae</taxon>
        <taxon>Xenorhabdus</taxon>
    </lineage>
</organism>
<protein>
    <submittedName>
        <fullName evidence="1">Uncharacterized protein</fullName>
    </submittedName>
</protein>
<dbReference type="Proteomes" id="UP000008075">
    <property type="component" value="Chromosome"/>
</dbReference>
<name>D3VK48_XENNA</name>
<dbReference type="KEGG" id="xne:XNC1_3053"/>
<dbReference type="AlphaFoldDB" id="D3VK48"/>
<dbReference type="HOGENOM" id="CLU_2940874_0_0_6"/>
<evidence type="ECO:0000313" key="2">
    <source>
        <dbReference type="Proteomes" id="UP000008075"/>
    </source>
</evidence>
<accession>D3VK48</accession>
<reference evidence="1 2" key="1">
    <citation type="journal article" date="2011" name="PLoS ONE">
        <title>The entomopathogenic bacterial endosymbionts xenorhabdus and photorhabdus: convergent lifestyles from divergent genomes.</title>
        <authorList>
            <person name="Chaston J.M."/>
            <person name="Suen G."/>
            <person name="Tucker S.L."/>
            <person name="Andersen A.W."/>
            <person name="Bhasin A."/>
            <person name="Bode E."/>
            <person name="Bode H.B."/>
            <person name="Brachmann A.O."/>
            <person name="Cowles C.E."/>
            <person name="Cowles K.N."/>
            <person name="Darby C."/>
            <person name="de Leon L."/>
            <person name="Drace K."/>
            <person name="Du Z."/>
            <person name="Givaudan A."/>
            <person name="Herbert Tran E.E."/>
            <person name="Jewell K.A."/>
            <person name="Knack J.J."/>
            <person name="Krasomil-Osterfeld K.C."/>
            <person name="Kukor R."/>
            <person name="Lanois A."/>
            <person name="Latreille P."/>
            <person name="Leimgruber N.K."/>
            <person name="Lipke C.M."/>
            <person name="Liu R."/>
            <person name="Lu X."/>
            <person name="Martens E.C."/>
            <person name="Marri P.R."/>
            <person name="Medigue C."/>
            <person name="Menard M.L."/>
            <person name="Miller N.M."/>
            <person name="Morales-Soto N."/>
            <person name="Norton S."/>
            <person name="Ogier J.C."/>
            <person name="Orchard S.S."/>
            <person name="Park D."/>
            <person name="Park Y."/>
            <person name="Qurollo B.A."/>
            <person name="Sugar D.R."/>
            <person name="Richards G.R."/>
            <person name="Rouy Z."/>
            <person name="Slominski B."/>
            <person name="Slominski K."/>
            <person name="Snyder H."/>
            <person name="Tjaden B.C."/>
            <person name="van der Hoeven R."/>
            <person name="Welch R.D."/>
            <person name="Wheeler C."/>
            <person name="Xiang B."/>
            <person name="Barbazuk B."/>
            <person name="Gaudriault S."/>
            <person name="Goodner B."/>
            <person name="Slater S.C."/>
            <person name="Forst S."/>
            <person name="Goldman B.S."/>
            <person name="Goodrich-Blair H."/>
        </authorList>
    </citation>
    <scope>NUCLEOTIDE SEQUENCE [LARGE SCALE GENOMIC DNA]</scope>
    <source>
        <strain evidence="2">ATCC 19061 / DSM 3370 / CCUG 14189 / LMG 1036 / NCIMB 9965 / AN6</strain>
    </source>
</reference>
<gene>
    <name evidence="1" type="ordered locus">XNC1_3053</name>
</gene>
<proteinExistence type="predicted"/>
<keyword evidence="2" id="KW-1185">Reference proteome</keyword>
<evidence type="ECO:0000313" key="1">
    <source>
        <dbReference type="EMBL" id="CBJ91107.1"/>
    </source>
</evidence>
<dbReference type="EMBL" id="FN667742">
    <property type="protein sequence ID" value="CBJ91107.1"/>
    <property type="molecule type" value="Genomic_DNA"/>
</dbReference>
<sequence length="60" mass="6885">MLVLVMNAKKPLDKIKIAFTLLAKAWKVLFFSGVYATVNCRTDKEKKELRDFLDAIARPD</sequence>